<dbReference type="AlphaFoldDB" id="A0A1G7ZNH2"/>
<protein>
    <submittedName>
        <fullName evidence="2">Uncharacterized protein</fullName>
    </submittedName>
</protein>
<evidence type="ECO:0000313" key="3">
    <source>
        <dbReference type="Proteomes" id="UP000199706"/>
    </source>
</evidence>
<keyword evidence="1" id="KW-0472">Membrane</keyword>
<feature type="transmembrane region" description="Helical" evidence="1">
    <location>
        <begin position="23"/>
        <end position="42"/>
    </location>
</feature>
<dbReference type="EMBL" id="FNCJ01000007">
    <property type="protein sequence ID" value="SDH10312.1"/>
    <property type="molecule type" value="Genomic_DNA"/>
</dbReference>
<reference evidence="2 3" key="1">
    <citation type="submission" date="2016-10" db="EMBL/GenBank/DDBJ databases">
        <authorList>
            <person name="de Groot N.N."/>
        </authorList>
    </citation>
    <scope>NUCLEOTIDE SEQUENCE [LARGE SCALE GENOMIC DNA]</scope>
    <source>
        <strain evidence="2 3">LMG 2247</strain>
    </source>
</reference>
<keyword evidence="1" id="KW-0812">Transmembrane</keyword>
<gene>
    <name evidence="2" type="ORF">SAMN05216466_107107</name>
</gene>
<evidence type="ECO:0000313" key="2">
    <source>
        <dbReference type="EMBL" id="SDH10312.1"/>
    </source>
</evidence>
<name>A0A1G7ZNH2_9BURK</name>
<organism evidence="2 3">
    <name type="scientific">Paraburkholderia phenazinium</name>
    <dbReference type="NCBI Taxonomy" id="60549"/>
    <lineage>
        <taxon>Bacteria</taxon>
        <taxon>Pseudomonadati</taxon>
        <taxon>Pseudomonadota</taxon>
        <taxon>Betaproteobacteria</taxon>
        <taxon>Burkholderiales</taxon>
        <taxon>Burkholderiaceae</taxon>
        <taxon>Paraburkholderia</taxon>
    </lineage>
</organism>
<keyword evidence="1" id="KW-1133">Transmembrane helix</keyword>
<proteinExistence type="predicted"/>
<accession>A0A1G7ZNH2</accession>
<dbReference type="Proteomes" id="UP000199706">
    <property type="component" value="Unassembled WGS sequence"/>
</dbReference>
<dbReference type="RefSeq" id="WP_176860764.1">
    <property type="nucleotide sequence ID" value="NZ_FNCJ01000007.1"/>
</dbReference>
<evidence type="ECO:0000256" key="1">
    <source>
        <dbReference type="SAM" id="Phobius"/>
    </source>
</evidence>
<sequence>MKEGISFGSVLAIVMSYAKWHSIWWAILHGMFSWFYVIYFAINYN</sequence>